<evidence type="ECO:0000313" key="7">
    <source>
        <dbReference type="EMBL" id="EFR31528.1"/>
    </source>
</evidence>
<dbReference type="SUPFAM" id="SSF116842">
    <property type="entry name" value="XseB-like"/>
    <property type="match status" value="1"/>
</dbReference>
<dbReference type="STRING" id="908337.HMPREF9257_0353"/>
<evidence type="ECO:0000256" key="5">
    <source>
        <dbReference type="ARBA" id="ARBA00022839"/>
    </source>
</evidence>
<evidence type="ECO:0000256" key="3">
    <source>
        <dbReference type="ARBA" id="ARBA00022722"/>
    </source>
</evidence>
<keyword evidence="8" id="KW-1185">Reference proteome</keyword>
<dbReference type="AlphaFoldDB" id="E4KNJ0"/>
<dbReference type="Gene3D" id="1.10.287.1040">
    <property type="entry name" value="Exonuclease VII, small subunit"/>
    <property type="match status" value="1"/>
</dbReference>
<keyword evidence="2 6" id="KW-0963">Cytoplasm</keyword>
<dbReference type="RefSeq" id="WP_006418062.1">
    <property type="nucleotide sequence ID" value="NZ_AENN01000011.1"/>
</dbReference>
<name>E4KNJ0_9LACT</name>
<dbReference type="PANTHER" id="PTHR34137">
    <property type="entry name" value="EXODEOXYRIBONUCLEASE 7 SMALL SUBUNIT"/>
    <property type="match status" value="1"/>
</dbReference>
<comment type="subcellular location">
    <subcellularLocation>
        <location evidence="6">Cytoplasm</location>
    </subcellularLocation>
</comment>
<sequence length="75" mass="8368">MTEIKNEPKDFEAALAELEQIVSQLEQGNLPLEEAIEAYKRGTQLSQFCKNKLTSAQETVAKLMTDQGSVPLDKE</sequence>
<evidence type="ECO:0000256" key="2">
    <source>
        <dbReference type="ARBA" id="ARBA00022490"/>
    </source>
</evidence>
<keyword evidence="5 6" id="KW-0269">Exonuclease</keyword>
<dbReference type="InterPro" id="IPR003761">
    <property type="entry name" value="Exonuc_VII_S"/>
</dbReference>
<comment type="function">
    <text evidence="6">Bidirectionally degrades single-stranded DNA into large acid-insoluble oligonucleotides, which are then degraded further into small acid-soluble oligonucleotides.</text>
</comment>
<comment type="subunit">
    <text evidence="6">Heterooligomer composed of large and small subunits.</text>
</comment>
<organism evidence="7 8">
    <name type="scientific">Eremococcus coleocola ACS-139-V-Col8</name>
    <dbReference type="NCBI Taxonomy" id="908337"/>
    <lineage>
        <taxon>Bacteria</taxon>
        <taxon>Bacillati</taxon>
        <taxon>Bacillota</taxon>
        <taxon>Bacilli</taxon>
        <taxon>Lactobacillales</taxon>
        <taxon>Aerococcaceae</taxon>
        <taxon>Eremococcus</taxon>
    </lineage>
</organism>
<dbReference type="GO" id="GO:0005829">
    <property type="term" value="C:cytosol"/>
    <property type="evidence" value="ECO:0007669"/>
    <property type="project" value="TreeGrafter"/>
</dbReference>
<comment type="caution">
    <text evidence="7">The sequence shown here is derived from an EMBL/GenBank/DDBJ whole genome shotgun (WGS) entry which is preliminary data.</text>
</comment>
<proteinExistence type="inferred from homology"/>
<evidence type="ECO:0000313" key="8">
    <source>
        <dbReference type="Proteomes" id="UP000005990"/>
    </source>
</evidence>
<gene>
    <name evidence="6 7" type="primary">xseB</name>
    <name evidence="7" type="ORF">HMPREF9257_0353</name>
</gene>
<dbReference type="OrthoDB" id="9798666at2"/>
<evidence type="ECO:0000256" key="1">
    <source>
        <dbReference type="ARBA" id="ARBA00009998"/>
    </source>
</evidence>
<evidence type="ECO:0000256" key="4">
    <source>
        <dbReference type="ARBA" id="ARBA00022801"/>
    </source>
</evidence>
<dbReference type="PIRSF" id="PIRSF006488">
    <property type="entry name" value="Exonuc_VII_S"/>
    <property type="match status" value="1"/>
</dbReference>
<keyword evidence="3 6" id="KW-0540">Nuclease</keyword>
<dbReference type="HAMAP" id="MF_00337">
    <property type="entry name" value="Exonuc_7_S"/>
    <property type="match status" value="1"/>
</dbReference>
<dbReference type="Pfam" id="PF02609">
    <property type="entry name" value="Exonuc_VII_S"/>
    <property type="match status" value="1"/>
</dbReference>
<reference evidence="7 8" key="1">
    <citation type="submission" date="2010-10" db="EMBL/GenBank/DDBJ databases">
        <authorList>
            <person name="Durkin A.S."/>
            <person name="Madupu R."/>
            <person name="Torralba M."/>
            <person name="Gillis M."/>
            <person name="Methe B."/>
            <person name="Sutton G."/>
            <person name="Nelson K.E."/>
        </authorList>
    </citation>
    <scope>NUCLEOTIDE SEQUENCE [LARGE SCALE GENOMIC DNA]</scope>
    <source>
        <strain evidence="7 8">ACS-139-V-Col8</strain>
    </source>
</reference>
<dbReference type="NCBIfam" id="TIGR01280">
    <property type="entry name" value="xseB"/>
    <property type="match status" value="1"/>
</dbReference>
<comment type="catalytic activity">
    <reaction evidence="6">
        <text>Exonucleolytic cleavage in either 5'- to 3'- or 3'- to 5'-direction to yield nucleoside 5'-phosphates.</text>
        <dbReference type="EC" id="3.1.11.6"/>
    </reaction>
</comment>
<protein>
    <recommendedName>
        <fullName evidence="6">Exodeoxyribonuclease 7 small subunit</fullName>
        <ecNumber evidence="6">3.1.11.6</ecNumber>
    </recommendedName>
    <alternativeName>
        <fullName evidence="6">Exodeoxyribonuclease VII small subunit</fullName>
        <shortName evidence="6">Exonuclease VII small subunit</shortName>
    </alternativeName>
</protein>
<dbReference type="EC" id="3.1.11.6" evidence="6"/>
<dbReference type="GO" id="GO:0006308">
    <property type="term" value="P:DNA catabolic process"/>
    <property type="evidence" value="ECO:0007669"/>
    <property type="project" value="UniProtKB-UniRule"/>
</dbReference>
<keyword evidence="4 6" id="KW-0378">Hydrolase</keyword>
<dbReference type="InterPro" id="IPR037004">
    <property type="entry name" value="Exonuc_VII_ssu_sf"/>
</dbReference>
<dbReference type="EMBL" id="AENN01000011">
    <property type="protein sequence ID" value="EFR31528.1"/>
    <property type="molecule type" value="Genomic_DNA"/>
</dbReference>
<dbReference type="GO" id="GO:0009318">
    <property type="term" value="C:exodeoxyribonuclease VII complex"/>
    <property type="evidence" value="ECO:0007669"/>
    <property type="project" value="UniProtKB-UniRule"/>
</dbReference>
<accession>E4KNJ0</accession>
<dbReference type="eggNOG" id="COG1722">
    <property type="taxonomic scope" value="Bacteria"/>
</dbReference>
<dbReference type="GO" id="GO:0008855">
    <property type="term" value="F:exodeoxyribonuclease VII activity"/>
    <property type="evidence" value="ECO:0007669"/>
    <property type="project" value="UniProtKB-UniRule"/>
</dbReference>
<comment type="similarity">
    <text evidence="1 6">Belongs to the XseB family.</text>
</comment>
<dbReference type="Proteomes" id="UP000005990">
    <property type="component" value="Unassembled WGS sequence"/>
</dbReference>
<evidence type="ECO:0000256" key="6">
    <source>
        <dbReference type="HAMAP-Rule" id="MF_00337"/>
    </source>
</evidence>
<dbReference type="PANTHER" id="PTHR34137:SF1">
    <property type="entry name" value="EXODEOXYRIBONUCLEASE 7 SMALL SUBUNIT"/>
    <property type="match status" value="1"/>
</dbReference>